<proteinExistence type="predicted"/>
<gene>
    <name evidence="2" type="ORF">Esi_0053_0013</name>
</gene>
<feature type="region of interest" description="Disordered" evidence="1">
    <location>
        <begin position="30"/>
        <end position="49"/>
    </location>
</feature>
<protein>
    <submittedName>
        <fullName evidence="2">Uncharacterized protein</fullName>
    </submittedName>
</protein>
<evidence type="ECO:0000313" key="3">
    <source>
        <dbReference type="Proteomes" id="UP000002630"/>
    </source>
</evidence>
<dbReference type="Proteomes" id="UP000002630">
    <property type="component" value="Linkage Group LG13"/>
</dbReference>
<evidence type="ECO:0000256" key="1">
    <source>
        <dbReference type="SAM" id="MobiDB-lite"/>
    </source>
</evidence>
<accession>D8LPN9</accession>
<evidence type="ECO:0000313" key="2">
    <source>
        <dbReference type="EMBL" id="CBN77344.1"/>
    </source>
</evidence>
<keyword evidence="3" id="KW-1185">Reference proteome</keyword>
<dbReference type="AlphaFoldDB" id="D8LPN9"/>
<organism evidence="2 3">
    <name type="scientific">Ectocarpus siliculosus</name>
    <name type="common">Brown alga</name>
    <name type="synonym">Conferva siliculosa</name>
    <dbReference type="NCBI Taxonomy" id="2880"/>
    <lineage>
        <taxon>Eukaryota</taxon>
        <taxon>Sar</taxon>
        <taxon>Stramenopiles</taxon>
        <taxon>Ochrophyta</taxon>
        <taxon>PX clade</taxon>
        <taxon>Phaeophyceae</taxon>
        <taxon>Ectocarpales</taxon>
        <taxon>Ectocarpaceae</taxon>
        <taxon>Ectocarpus</taxon>
    </lineage>
</organism>
<feature type="compositionally biased region" description="Basic residues" evidence="1">
    <location>
        <begin position="39"/>
        <end position="49"/>
    </location>
</feature>
<dbReference type="EMBL" id="FN649738">
    <property type="protein sequence ID" value="CBN77344.1"/>
    <property type="molecule type" value="Genomic_DNA"/>
</dbReference>
<name>D8LPN9_ECTSI</name>
<reference evidence="2 3" key="1">
    <citation type="journal article" date="2010" name="Nature">
        <title>The Ectocarpus genome and the independent evolution of multicellularity in brown algae.</title>
        <authorList>
            <person name="Cock J.M."/>
            <person name="Sterck L."/>
            <person name="Rouze P."/>
            <person name="Scornet D."/>
            <person name="Allen A.E."/>
            <person name="Amoutzias G."/>
            <person name="Anthouard V."/>
            <person name="Artiguenave F."/>
            <person name="Aury J.M."/>
            <person name="Badger J.H."/>
            <person name="Beszteri B."/>
            <person name="Billiau K."/>
            <person name="Bonnet E."/>
            <person name="Bothwell J.H."/>
            <person name="Bowler C."/>
            <person name="Boyen C."/>
            <person name="Brownlee C."/>
            <person name="Carrano C.J."/>
            <person name="Charrier B."/>
            <person name="Cho G.Y."/>
            <person name="Coelho S.M."/>
            <person name="Collen J."/>
            <person name="Corre E."/>
            <person name="Da Silva C."/>
            <person name="Delage L."/>
            <person name="Delaroque N."/>
            <person name="Dittami S.M."/>
            <person name="Doulbeau S."/>
            <person name="Elias M."/>
            <person name="Farnham G."/>
            <person name="Gachon C.M."/>
            <person name="Gschloessl B."/>
            <person name="Heesch S."/>
            <person name="Jabbari K."/>
            <person name="Jubin C."/>
            <person name="Kawai H."/>
            <person name="Kimura K."/>
            <person name="Kloareg B."/>
            <person name="Kupper F.C."/>
            <person name="Lang D."/>
            <person name="Le Bail A."/>
            <person name="Leblanc C."/>
            <person name="Lerouge P."/>
            <person name="Lohr M."/>
            <person name="Lopez P.J."/>
            <person name="Martens C."/>
            <person name="Maumus F."/>
            <person name="Michel G."/>
            <person name="Miranda-Saavedra D."/>
            <person name="Morales J."/>
            <person name="Moreau H."/>
            <person name="Motomura T."/>
            <person name="Nagasato C."/>
            <person name="Napoli C.A."/>
            <person name="Nelson D.R."/>
            <person name="Nyvall-Collen P."/>
            <person name="Peters A.F."/>
            <person name="Pommier C."/>
            <person name="Potin P."/>
            <person name="Poulain J."/>
            <person name="Quesneville H."/>
            <person name="Read B."/>
            <person name="Rensing S.A."/>
            <person name="Ritter A."/>
            <person name="Rousvoal S."/>
            <person name="Samanta M."/>
            <person name="Samson G."/>
            <person name="Schroeder D.C."/>
            <person name="Segurens B."/>
            <person name="Strittmatter M."/>
            <person name="Tonon T."/>
            <person name="Tregear J.W."/>
            <person name="Valentin K."/>
            <person name="von Dassow P."/>
            <person name="Yamagishi T."/>
            <person name="Van de Peer Y."/>
            <person name="Wincker P."/>
        </authorList>
    </citation>
    <scope>NUCLEOTIDE SEQUENCE [LARGE SCALE GENOMIC DNA]</scope>
    <source>
        <strain evidence="3">Ec32 / CCAP1310/4</strain>
    </source>
</reference>
<dbReference type="EMBL" id="FN648741">
    <property type="protein sequence ID" value="CBN77344.1"/>
    <property type="molecule type" value="Genomic_DNA"/>
</dbReference>
<dbReference type="InParanoid" id="D8LPN9"/>
<sequence>MLPVLKRRVTKPRALLAALSRYIDKQDRSFTGFPGNHVGGRRKRRIDSK</sequence>